<evidence type="ECO:0000313" key="3">
    <source>
        <dbReference type="Proteomes" id="UP000005178"/>
    </source>
</evidence>
<accession>B1C7J3</accession>
<dbReference type="EMBL" id="ABIL02000005">
    <property type="protein sequence ID" value="EDS72980.1"/>
    <property type="molecule type" value="Genomic_DNA"/>
</dbReference>
<sequence>MCAYSLFILWDFSRPVPTEYFYYFFFFISFYVKQIYFYLLLLKLKLYAGAKQKT</sequence>
<dbReference type="HOGENOM" id="CLU_3039858_0_0_9"/>
<gene>
    <name evidence="2" type="ORF">ANASTE_00695</name>
</gene>
<keyword evidence="3" id="KW-1185">Reference proteome</keyword>
<keyword evidence="1" id="KW-1133">Transmembrane helix</keyword>
<name>B1C7J3_9FIRM</name>
<organism evidence="2 3">
    <name type="scientific">Anaerofustis stercorihominis DSM 17244</name>
    <dbReference type="NCBI Taxonomy" id="445971"/>
    <lineage>
        <taxon>Bacteria</taxon>
        <taxon>Bacillati</taxon>
        <taxon>Bacillota</taxon>
        <taxon>Clostridia</taxon>
        <taxon>Eubacteriales</taxon>
        <taxon>Eubacteriaceae</taxon>
        <taxon>Anaerofustis</taxon>
    </lineage>
</organism>
<evidence type="ECO:0000256" key="1">
    <source>
        <dbReference type="SAM" id="Phobius"/>
    </source>
</evidence>
<keyword evidence="1" id="KW-0472">Membrane</keyword>
<proteinExistence type="predicted"/>
<keyword evidence="1" id="KW-0812">Transmembrane</keyword>
<reference evidence="2" key="1">
    <citation type="submission" date="2008-01" db="EMBL/GenBank/DDBJ databases">
        <authorList>
            <person name="Fulton L."/>
            <person name="Clifton S."/>
            <person name="Fulton B."/>
            <person name="Xu J."/>
            <person name="Minx P."/>
            <person name="Pepin K.H."/>
            <person name="Johnson M."/>
            <person name="Thiruvilangam P."/>
            <person name="Bhonagiri V."/>
            <person name="Nash W.E."/>
            <person name="Mardis E.R."/>
            <person name="Wilson R.K."/>
        </authorList>
    </citation>
    <scope>NUCLEOTIDE SEQUENCE [LARGE SCALE GENOMIC DNA]</scope>
    <source>
        <strain evidence="2">DSM 17244</strain>
    </source>
</reference>
<feature type="transmembrane region" description="Helical" evidence="1">
    <location>
        <begin position="20"/>
        <end position="41"/>
    </location>
</feature>
<dbReference type="AlphaFoldDB" id="B1C7J3"/>
<comment type="caution">
    <text evidence="2">The sequence shown here is derived from an EMBL/GenBank/DDBJ whole genome shotgun (WGS) entry which is preliminary data.</text>
</comment>
<reference evidence="2" key="2">
    <citation type="submission" date="2013-08" db="EMBL/GenBank/DDBJ databases">
        <title>Draft genome sequence of Anaerofustis stercorihominis (DSM 17244).</title>
        <authorList>
            <person name="Sudarsanam P."/>
            <person name="Ley R."/>
            <person name="Guruge J."/>
            <person name="Turnbaugh P.J."/>
            <person name="Mahowald M."/>
            <person name="Liep D."/>
            <person name="Gordon J."/>
        </authorList>
    </citation>
    <scope>NUCLEOTIDE SEQUENCE</scope>
    <source>
        <strain evidence="2">DSM 17244</strain>
    </source>
</reference>
<protein>
    <submittedName>
        <fullName evidence="2">Uncharacterized protein</fullName>
    </submittedName>
</protein>
<evidence type="ECO:0000313" key="2">
    <source>
        <dbReference type="EMBL" id="EDS72980.1"/>
    </source>
</evidence>
<dbReference type="Proteomes" id="UP000005178">
    <property type="component" value="Unassembled WGS sequence"/>
</dbReference>
<dbReference type="STRING" id="445971.ANASTE_00695"/>